<dbReference type="AlphaFoldDB" id="A0A0L6UTG1"/>
<accession>A0A0L6UTG1</accession>
<protein>
    <submittedName>
        <fullName evidence="1">Uncharacterized protein</fullName>
    </submittedName>
</protein>
<keyword evidence="2" id="KW-1185">Reference proteome</keyword>
<proteinExistence type="predicted"/>
<dbReference type="Proteomes" id="UP000037035">
    <property type="component" value="Unassembled WGS sequence"/>
</dbReference>
<evidence type="ECO:0000313" key="2">
    <source>
        <dbReference type="Proteomes" id="UP000037035"/>
    </source>
</evidence>
<dbReference type="VEuPathDB" id="FungiDB:VP01_4067g2"/>
<dbReference type="EMBL" id="LAVV01009132">
    <property type="protein sequence ID" value="KNZ51155.1"/>
    <property type="molecule type" value="Genomic_DNA"/>
</dbReference>
<organism evidence="1 2">
    <name type="scientific">Puccinia sorghi</name>
    <dbReference type="NCBI Taxonomy" id="27349"/>
    <lineage>
        <taxon>Eukaryota</taxon>
        <taxon>Fungi</taxon>
        <taxon>Dikarya</taxon>
        <taxon>Basidiomycota</taxon>
        <taxon>Pucciniomycotina</taxon>
        <taxon>Pucciniomycetes</taxon>
        <taxon>Pucciniales</taxon>
        <taxon>Pucciniaceae</taxon>
        <taxon>Puccinia</taxon>
    </lineage>
</organism>
<dbReference type="OrthoDB" id="6754012at2759"/>
<reference evidence="1 2" key="1">
    <citation type="submission" date="2015-08" db="EMBL/GenBank/DDBJ databases">
        <title>Next Generation Sequencing and Analysis of the Genome of Puccinia sorghi L Schw, the Causal Agent of Maize Common Rust.</title>
        <authorList>
            <person name="Rochi L."/>
            <person name="Burguener G."/>
            <person name="Darino M."/>
            <person name="Turjanski A."/>
            <person name="Kreff E."/>
            <person name="Dieguez M.J."/>
            <person name="Sacco F."/>
        </authorList>
    </citation>
    <scope>NUCLEOTIDE SEQUENCE [LARGE SCALE GENOMIC DNA]</scope>
    <source>
        <strain evidence="1 2">RO10H11247</strain>
    </source>
</reference>
<evidence type="ECO:0000313" key="1">
    <source>
        <dbReference type="EMBL" id="KNZ51155.1"/>
    </source>
</evidence>
<comment type="caution">
    <text evidence="1">The sequence shown here is derived from an EMBL/GenBank/DDBJ whole genome shotgun (WGS) entry which is preliminary data.</text>
</comment>
<gene>
    <name evidence="1" type="ORF">VP01_4067g2</name>
</gene>
<dbReference type="STRING" id="27349.A0A0L6UTG1"/>
<sequence length="128" mass="14131">MSETKESTRIRLTTDNYLVWRPEKPKDLSGSIKKNESAYVEIIDHIDAENMAFVGGAVPDSLDFDDQAPEPAALLMTLTLDQFNCPHCWKLFKICGHCQTTGHSAFAVGGSSLATQSNNKDSSYFLSL</sequence>
<name>A0A0L6UTG1_9BASI</name>